<evidence type="ECO:0000256" key="1">
    <source>
        <dbReference type="SAM" id="MobiDB-lite"/>
    </source>
</evidence>
<accession>A0A8H6SG99</accession>
<gene>
    <name evidence="2" type="ORF">HMN09_01033500</name>
</gene>
<keyword evidence="3" id="KW-1185">Reference proteome</keyword>
<proteinExistence type="predicted"/>
<organism evidence="2 3">
    <name type="scientific">Mycena chlorophos</name>
    <name type="common">Agaric fungus</name>
    <name type="synonym">Agaricus chlorophos</name>
    <dbReference type="NCBI Taxonomy" id="658473"/>
    <lineage>
        <taxon>Eukaryota</taxon>
        <taxon>Fungi</taxon>
        <taxon>Dikarya</taxon>
        <taxon>Basidiomycota</taxon>
        <taxon>Agaricomycotina</taxon>
        <taxon>Agaricomycetes</taxon>
        <taxon>Agaricomycetidae</taxon>
        <taxon>Agaricales</taxon>
        <taxon>Marasmiineae</taxon>
        <taxon>Mycenaceae</taxon>
        <taxon>Mycena</taxon>
    </lineage>
</organism>
<feature type="compositionally biased region" description="Basic and acidic residues" evidence="1">
    <location>
        <begin position="117"/>
        <end position="145"/>
    </location>
</feature>
<sequence>MANFAPALNDLIQVMYQEPNVFVAISEVDIVMDRWHLRVVQVGGRGKGKWWKGGWDGAYVQELLRSSSDTLIALQAQTRQSRLSPSAAPSSVPSSSKSRPTKAIPAPADTEIPDAAPADRKPQQKQKEKEEKVVPKKRKASEDAPARGSVAVRRAGASVINPQRQARKVQAIEFESDED</sequence>
<protein>
    <submittedName>
        <fullName evidence="2">Uncharacterized protein</fullName>
    </submittedName>
</protein>
<dbReference type="AlphaFoldDB" id="A0A8H6SG99"/>
<dbReference type="Proteomes" id="UP000613580">
    <property type="component" value="Unassembled WGS sequence"/>
</dbReference>
<feature type="compositionally biased region" description="Low complexity" evidence="1">
    <location>
        <begin position="81"/>
        <end position="98"/>
    </location>
</feature>
<reference evidence="2" key="1">
    <citation type="submission" date="2020-05" db="EMBL/GenBank/DDBJ databases">
        <title>Mycena genomes resolve the evolution of fungal bioluminescence.</title>
        <authorList>
            <person name="Tsai I.J."/>
        </authorList>
    </citation>
    <scope>NUCLEOTIDE SEQUENCE</scope>
    <source>
        <strain evidence="2">110903Hualien_Pintung</strain>
    </source>
</reference>
<dbReference type="EMBL" id="JACAZE010000015">
    <property type="protein sequence ID" value="KAF7298121.1"/>
    <property type="molecule type" value="Genomic_DNA"/>
</dbReference>
<evidence type="ECO:0000313" key="3">
    <source>
        <dbReference type="Proteomes" id="UP000613580"/>
    </source>
</evidence>
<feature type="compositionally biased region" description="Low complexity" evidence="1">
    <location>
        <begin position="146"/>
        <end position="159"/>
    </location>
</feature>
<evidence type="ECO:0000313" key="2">
    <source>
        <dbReference type="EMBL" id="KAF7298121.1"/>
    </source>
</evidence>
<feature type="region of interest" description="Disordered" evidence="1">
    <location>
        <begin position="77"/>
        <end position="179"/>
    </location>
</feature>
<name>A0A8H6SG99_MYCCL</name>
<comment type="caution">
    <text evidence="2">The sequence shown here is derived from an EMBL/GenBank/DDBJ whole genome shotgun (WGS) entry which is preliminary data.</text>
</comment>